<dbReference type="AlphaFoldDB" id="A0A516SK08"/>
<dbReference type="PANTHER" id="PTHR43344">
    <property type="entry name" value="PHOSPHOSERINE PHOSPHATASE"/>
    <property type="match status" value="1"/>
</dbReference>
<evidence type="ECO:0000256" key="8">
    <source>
        <dbReference type="ARBA" id="ARBA00023299"/>
    </source>
</evidence>
<evidence type="ECO:0000256" key="7">
    <source>
        <dbReference type="ARBA" id="ARBA00022842"/>
    </source>
</evidence>
<comment type="cofactor">
    <cofactor evidence="1">
        <name>Mg(2+)</name>
        <dbReference type="ChEBI" id="CHEBI:18420"/>
    </cofactor>
</comment>
<keyword evidence="11" id="KW-0732">Signal</keyword>
<reference evidence="13" key="1">
    <citation type="submission" date="2019-07" db="EMBL/GenBank/DDBJ databases">
        <title>Chitinimonas sp. nov., isolated from Ny-Alesund, arctica soil.</title>
        <authorList>
            <person name="Xu Q."/>
            <person name="Peng F."/>
        </authorList>
    </citation>
    <scope>NUCLEOTIDE SEQUENCE [LARGE SCALE GENOMIC DNA]</scope>
    <source>
        <strain evidence="13">R3-44</strain>
    </source>
</reference>
<comment type="catalytic activity">
    <reaction evidence="9">
        <text>O-phospho-L-serine + H2O = L-serine + phosphate</text>
        <dbReference type="Rhea" id="RHEA:21208"/>
        <dbReference type="ChEBI" id="CHEBI:15377"/>
        <dbReference type="ChEBI" id="CHEBI:33384"/>
        <dbReference type="ChEBI" id="CHEBI:43474"/>
        <dbReference type="ChEBI" id="CHEBI:57524"/>
        <dbReference type="EC" id="3.1.3.3"/>
    </reaction>
</comment>
<evidence type="ECO:0000256" key="2">
    <source>
        <dbReference type="ARBA" id="ARBA00005135"/>
    </source>
</evidence>
<evidence type="ECO:0000313" key="12">
    <source>
        <dbReference type="EMBL" id="QDQ28490.1"/>
    </source>
</evidence>
<keyword evidence="4" id="KW-0028">Amino-acid biosynthesis</keyword>
<dbReference type="Proteomes" id="UP000317550">
    <property type="component" value="Chromosome"/>
</dbReference>
<dbReference type="GO" id="GO:0005737">
    <property type="term" value="C:cytoplasm"/>
    <property type="evidence" value="ECO:0007669"/>
    <property type="project" value="TreeGrafter"/>
</dbReference>
<dbReference type="Gene3D" id="1.20.1440.320">
    <property type="match status" value="1"/>
</dbReference>
<evidence type="ECO:0000256" key="1">
    <source>
        <dbReference type="ARBA" id="ARBA00001946"/>
    </source>
</evidence>
<protein>
    <recommendedName>
        <fullName evidence="3">phosphoserine phosphatase</fullName>
        <ecNumber evidence="3">3.1.3.3</ecNumber>
    </recommendedName>
</protein>
<feature type="chain" id="PRO_5028399675" description="phosphoserine phosphatase" evidence="11">
    <location>
        <begin position="25"/>
        <end position="424"/>
    </location>
</feature>
<gene>
    <name evidence="12" type="ORF">FNU76_20190</name>
</gene>
<evidence type="ECO:0000256" key="10">
    <source>
        <dbReference type="ARBA" id="ARBA00048523"/>
    </source>
</evidence>
<evidence type="ECO:0000256" key="4">
    <source>
        <dbReference type="ARBA" id="ARBA00022605"/>
    </source>
</evidence>
<keyword evidence="13" id="KW-1185">Reference proteome</keyword>
<dbReference type="GO" id="GO:0036424">
    <property type="term" value="F:L-phosphoserine phosphatase activity"/>
    <property type="evidence" value="ECO:0007669"/>
    <property type="project" value="TreeGrafter"/>
</dbReference>
<dbReference type="EMBL" id="CP041730">
    <property type="protein sequence ID" value="QDQ28490.1"/>
    <property type="molecule type" value="Genomic_DNA"/>
</dbReference>
<evidence type="ECO:0000256" key="5">
    <source>
        <dbReference type="ARBA" id="ARBA00022723"/>
    </source>
</evidence>
<keyword evidence="6 12" id="KW-0378">Hydrolase</keyword>
<dbReference type="OrthoDB" id="9799365at2"/>
<accession>A0A516SK08</accession>
<dbReference type="Gene3D" id="3.40.50.1000">
    <property type="entry name" value="HAD superfamily/HAD-like"/>
    <property type="match status" value="1"/>
</dbReference>
<dbReference type="GO" id="GO:0000287">
    <property type="term" value="F:magnesium ion binding"/>
    <property type="evidence" value="ECO:0007669"/>
    <property type="project" value="TreeGrafter"/>
</dbReference>
<comment type="pathway">
    <text evidence="2">Amino-acid biosynthesis; L-serine biosynthesis; L-serine from 3-phospho-D-glycerate: step 3/3.</text>
</comment>
<evidence type="ECO:0000256" key="6">
    <source>
        <dbReference type="ARBA" id="ARBA00022801"/>
    </source>
</evidence>
<dbReference type="GO" id="GO:0006564">
    <property type="term" value="P:L-serine biosynthetic process"/>
    <property type="evidence" value="ECO:0007669"/>
    <property type="project" value="UniProtKB-KW"/>
</dbReference>
<evidence type="ECO:0000256" key="9">
    <source>
        <dbReference type="ARBA" id="ARBA00048138"/>
    </source>
</evidence>
<dbReference type="InterPro" id="IPR050582">
    <property type="entry name" value="HAD-like_SerB"/>
</dbReference>
<dbReference type="KEGG" id="cari:FNU76_20190"/>
<dbReference type="SUPFAM" id="SSF56784">
    <property type="entry name" value="HAD-like"/>
    <property type="match status" value="1"/>
</dbReference>
<keyword evidence="7" id="KW-0460">Magnesium</keyword>
<dbReference type="EC" id="3.1.3.3" evidence="3"/>
<proteinExistence type="predicted"/>
<dbReference type="RefSeq" id="WP_144279873.1">
    <property type="nucleotide sequence ID" value="NZ_CP041730.1"/>
</dbReference>
<keyword evidence="5" id="KW-0479">Metal-binding</keyword>
<evidence type="ECO:0000256" key="11">
    <source>
        <dbReference type="SAM" id="SignalP"/>
    </source>
</evidence>
<comment type="catalytic activity">
    <reaction evidence="10">
        <text>O-phospho-D-serine + H2O = D-serine + phosphate</text>
        <dbReference type="Rhea" id="RHEA:24873"/>
        <dbReference type="ChEBI" id="CHEBI:15377"/>
        <dbReference type="ChEBI" id="CHEBI:35247"/>
        <dbReference type="ChEBI" id="CHEBI:43474"/>
        <dbReference type="ChEBI" id="CHEBI:58680"/>
        <dbReference type="EC" id="3.1.3.3"/>
    </reaction>
</comment>
<sequence length="424" mass="47251">MQRRTLLKVMGAGTVMAAPIVAEAAKPGAGKTAQQLDPARWSAFNRDTVNQLLQAVGKHSPRYNPKKKPYAVFDWDNTCIMNDCEEALMIYQINHLAYKMTPAEFAQVVRQDVPNGPYGKDYLTVDGKTVKQEDIAADVEEDYRWLHANFQGLAGSMSLEQIQQTEQFKDFRAKMFFMYDAICDSHPIEIGYKWIIYFYKNFSRAELQAMAEASNDYSLGDALRKIKLTSSEQLPGKAGVVAINHSSGIRIHEEMLNLMTTLRANGIDVYVSTASIDDVVRVFAGNTKYGYHVPPENVIGLQLEIKDGKYDNVYKKGYHFNWGPGKTTGIQNVLVKAKGYGPLLVAGDSDGDAWMMRDFADTKLGVIVNRLKKGEIGANSQKAAATIGQAHARFILQGRNEHTGLFLPDEKTLKYGKTEAKLLA</sequence>
<feature type="signal peptide" evidence="11">
    <location>
        <begin position="1"/>
        <end position="24"/>
    </location>
</feature>
<dbReference type="PANTHER" id="PTHR43344:SF2">
    <property type="entry name" value="PHOSPHOSERINE PHOSPHATASE"/>
    <property type="match status" value="1"/>
</dbReference>
<dbReference type="InterPro" id="IPR036412">
    <property type="entry name" value="HAD-like_sf"/>
</dbReference>
<evidence type="ECO:0000256" key="3">
    <source>
        <dbReference type="ARBA" id="ARBA00012640"/>
    </source>
</evidence>
<keyword evidence="8" id="KW-0718">Serine biosynthesis</keyword>
<organism evidence="12 13">
    <name type="scientific">Chitinimonas arctica</name>
    <dbReference type="NCBI Taxonomy" id="2594795"/>
    <lineage>
        <taxon>Bacteria</taxon>
        <taxon>Pseudomonadati</taxon>
        <taxon>Pseudomonadota</taxon>
        <taxon>Betaproteobacteria</taxon>
        <taxon>Neisseriales</taxon>
        <taxon>Chitinibacteraceae</taxon>
        <taxon>Chitinimonas</taxon>
    </lineage>
</organism>
<dbReference type="InterPro" id="IPR023214">
    <property type="entry name" value="HAD_sf"/>
</dbReference>
<name>A0A516SK08_9NEIS</name>
<evidence type="ECO:0000313" key="13">
    <source>
        <dbReference type="Proteomes" id="UP000317550"/>
    </source>
</evidence>